<gene>
    <name evidence="3" type="ORF">TBK1r_07400</name>
</gene>
<dbReference type="Gene3D" id="2.30.30.700">
    <property type="entry name" value="SLA1 homology domain 1"/>
    <property type="match status" value="1"/>
</dbReference>
<feature type="domain" description="DUF1559" evidence="2">
    <location>
        <begin position="32"/>
        <end position="316"/>
    </location>
</feature>
<dbReference type="PANTHER" id="PTHR30093:SF2">
    <property type="entry name" value="TYPE II SECRETION SYSTEM PROTEIN H"/>
    <property type="match status" value="1"/>
</dbReference>
<dbReference type="InterPro" id="IPR045584">
    <property type="entry name" value="Pilin-like"/>
</dbReference>
<dbReference type="Proteomes" id="UP000318081">
    <property type="component" value="Chromosome"/>
</dbReference>
<organism evidence="3 4">
    <name type="scientific">Stieleria magnilauensis</name>
    <dbReference type="NCBI Taxonomy" id="2527963"/>
    <lineage>
        <taxon>Bacteria</taxon>
        <taxon>Pseudomonadati</taxon>
        <taxon>Planctomycetota</taxon>
        <taxon>Planctomycetia</taxon>
        <taxon>Pirellulales</taxon>
        <taxon>Pirellulaceae</taxon>
        <taxon>Stieleria</taxon>
    </lineage>
</organism>
<evidence type="ECO:0000256" key="1">
    <source>
        <dbReference type="SAM" id="MobiDB-lite"/>
    </source>
</evidence>
<name>A0ABX5XIJ3_9BACT</name>
<sequence length="1030" mass="111614">MKRNWNSVDVIAVFVVCVLMLSLLSMGIARQRGASRHSSCENNLKQIGLAVHNYHSAYKQLPVGSGGTDSGGVDRPKHGNAGRLSAFVAIAPFMEEQKLWEMISNPLRSGSDTFAAMGPVPWFDEQVYTPWSLRPKRLVCPDDRQAQTDTLASSYVMNYGDGVEKVFYGRDDWPNPNDSRSAMLARATHRGVFGKQQEYKFRDVLDGLSNTLMLAESKVAGLRVAKNVAGLPFDPSLVIKAQGGKQFWPAGREARWCDGLLRSTGFQTILPPGSPSATSERGDQTAVMSASSYHGPGTHTLFCDGAVRFVANTIDAGDPSHPSVGLGDNRPSRALTPPGSKSPYGLWGALGTRANKESVTIDVRKRADGITEPRRPIPAEQLDAIRKKPIRTWTASGNRGKMNGWLVSCAKKGDVVLVNEKGDLKYLTLSDLIGEDAYWIVQSLVAEKVQARDQLLDQLLDQLRDAVGLLERKEFGAFLTQFVDASQMSVQEMGIASAFVFQKRGILIQGFDDAIGFAESGQVNIQVNDNRLLATSDTINSATDSNDVLSKDVGHFLPLFALSPAFFGNPMKNRSASLADLLGVIVCVALAAWLVPRTILKQRVQARSSACSSNLRTIGLAFHNYYSAYKQLPAGTGGTTGNDDPAKSNQGLLGPLVGVLPFCEQQRLWEQVANPYENKRTGVAFPPMGPIPLFDPATYEPWGQGPDIYRCPEAHPGDQAESTKVIRSLQLPITAMGVTANYVASYGDGTVLQGKVVQGRPDANESRSRRAANRGAFMTSQPLKFRDFLDGLSNTILYSEVVSSQKRDPGVSEIIRDVRGLSKAPAECLRAAEADTKQFWEFGRGSCWADGRPVYTGFQTVLPPNSPSCTSEHGIDEPIVSASSLHADGVHVLIGDGSVIFITDNIDAGDSAKAGVGLEPGYTPPGMPSPYGLWGALGTTASAERIDVQFPQVTPRSRSSNRASMQTSVWTDNTSGAQLTAEFIEIVDQNTIRLKHASGTIHEVPLHTLIPSDIYRAIEMDVMQRNPPGN</sequence>
<accession>A0ABX5XIJ3</accession>
<evidence type="ECO:0000259" key="2">
    <source>
        <dbReference type="Pfam" id="PF07596"/>
    </source>
</evidence>
<dbReference type="InterPro" id="IPR027558">
    <property type="entry name" value="Pre_pil_HX9DG_C"/>
</dbReference>
<protein>
    <recommendedName>
        <fullName evidence="2">DUF1559 domain-containing protein</fullName>
    </recommendedName>
</protein>
<evidence type="ECO:0000313" key="3">
    <source>
        <dbReference type="EMBL" id="QDV81818.1"/>
    </source>
</evidence>
<proteinExistence type="predicted"/>
<dbReference type="PANTHER" id="PTHR30093">
    <property type="entry name" value="GENERAL SECRETION PATHWAY PROTEIN G"/>
    <property type="match status" value="1"/>
</dbReference>
<dbReference type="InterPro" id="IPR011453">
    <property type="entry name" value="DUF1559"/>
</dbReference>
<dbReference type="EMBL" id="CP036432">
    <property type="protein sequence ID" value="QDV81818.1"/>
    <property type="molecule type" value="Genomic_DNA"/>
</dbReference>
<dbReference type="RefSeq" id="WP_145207560.1">
    <property type="nucleotide sequence ID" value="NZ_CP036432.1"/>
</dbReference>
<dbReference type="SUPFAM" id="SSF54523">
    <property type="entry name" value="Pili subunits"/>
    <property type="match status" value="1"/>
</dbReference>
<feature type="domain" description="DUF1559" evidence="2">
    <location>
        <begin position="603"/>
        <end position="908"/>
    </location>
</feature>
<evidence type="ECO:0000313" key="4">
    <source>
        <dbReference type="Proteomes" id="UP000318081"/>
    </source>
</evidence>
<dbReference type="NCBIfam" id="TIGR04294">
    <property type="entry name" value="pre_pil_HX9DG"/>
    <property type="match status" value="2"/>
</dbReference>
<keyword evidence="4" id="KW-1185">Reference proteome</keyword>
<dbReference type="Pfam" id="PF07596">
    <property type="entry name" value="SBP_bac_10"/>
    <property type="match status" value="2"/>
</dbReference>
<reference evidence="3 4" key="1">
    <citation type="submission" date="2019-02" db="EMBL/GenBank/DDBJ databases">
        <title>Deep-cultivation of Planctomycetes and their phenomic and genomic characterization uncovers novel biology.</title>
        <authorList>
            <person name="Wiegand S."/>
            <person name="Jogler M."/>
            <person name="Boedeker C."/>
            <person name="Pinto D."/>
            <person name="Vollmers J."/>
            <person name="Rivas-Marin E."/>
            <person name="Kohn T."/>
            <person name="Peeters S.H."/>
            <person name="Heuer A."/>
            <person name="Rast P."/>
            <person name="Oberbeckmann S."/>
            <person name="Bunk B."/>
            <person name="Jeske O."/>
            <person name="Meyerdierks A."/>
            <person name="Storesund J.E."/>
            <person name="Kallscheuer N."/>
            <person name="Luecker S."/>
            <person name="Lage O.M."/>
            <person name="Pohl T."/>
            <person name="Merkel B.J."/>
            <person name="Hornburger P."/>
            <person name="Mueller R.-W."/>
            <person name="Bruemmer F."/>
            <person name="Labrenz M."/>
            <person name="Spormann A.M."/>
            <person name="Op den Camp H."/>
            <person name="Overmann J."/>
            <person name="Amann R."/>
            <person name="Jetten M.S.M."/>
            <person name="Mascher T."/>
            <person name="Medema M.H."/>
            <person name="Devos D.P."/>
            <person name="Kaster A.-K."/>
            <person name="Ovreas L."/>
            <person name="Rohde M."/>
            <person name="Galperin M.Y."/>
            <person name="Jogler C."/>
        </authorList>
    </citation>
    <scope>NUCLEOTIDE SEQUENCE [LARGE SCALE GENOMIC DNA]</scope>
    <source>
        <strain evidence="3 4">TBK1r</strain>
    </source>
</reference>
<feature type="region of interest" description="Disordered" evidence="1">
    <location>
        <begin position="318"/>
        <end position="341"/>
    </location>
</feature>